<reference evidence="1" key="1">
    <citation type="submission" date="2023-10" db="EMBL/GenBank/DDBJ databases">
        <title>Genome assembly of Pristionchus species.</title>
        <authorList>
            <person name="Yoshida K."/>
            <person name="Sommer R.J."/>
        </authorList>
    </citation>
    <scope>NUCLEOTIDE SEQUENCE</scope>
    <source>
        <strain evidence="1">RS0144</strain>
    </source>
</reference>
<feature type="non-terminal residue" evidence="1">
    <location>
        <position position="1"/>
    </location>
</feature>
<proteinExistence type="predicted"/>
<name>A0AAV5SZ29_9BILA</name>
<comment type="caution">
    <text evidence="1">The sequence shown here is derived from an EMBL/GenBank/DDBJ whole genome shotgun (WGS) entry which is preliminary data.</text>
</comment>
<keyword evidence="2" id="KW-1185">Reference proteome</keyword>
<protein>
    <submittedName>
        <fullName evidence="1">Uncharacterized protein</fullName>
    </submittedName>
</protein>
<dbReference type="EMBL" id="BTSX01000003">
    <property type="protein sequence ID" value="GMS88159.1"/>
    <property type="molecule type" value="Genomic_DNA"/>
</dbReference>
<dbReference type="AlphaFoldDB" id="A0AAV5SZ29"/>
<organism evidence="1 2">
    <name type="scientific">Pristionchus entomophagus</name>
    <dbReference type="NCBI Taxonomy" id="358040"/>
    <lineage>
        <taxon>Eukaryota</taxon>
        <taxon>Metazoa</taxon>
        <taxon>Ecdysozoa</taxon>
        <taxon>Nematoda</taxon>
        <taxon>Chromadorea</taxon>
        <taxon>Rhabditida</taxon>
        <taxon>Rhabditina</taxon>
        <taxon>Diplogasteromorpha</taxon>
        <taxon>Diplogasteroidea</taxon>
        <taxon>Neodiplogasteridae</taxon>
        <taxon>Pristionchus</taxon>
    </lineage>
</organism>
<gene>
    <name evidence="1" type="ORF">PENTCL1PPCAC_10334</name>
</gene>
<dbReference type="Proteomes" id="UP001432027">
    <property type="component" value="Unassembled WGS sequence"/>
</dbReference>
<feature type="non-terminal residue" evidence="1">
    <location>
        <position position="83"/>
    </location>
</feature>
<evidence type="ECO:0000313" key="1">
    <source>
        <dbReference type="EMBL" id="GMS88159.1"/>
    </source>
</evidence>
<sequence length="83" mass="9499">RHPWNNPSPSRSTVVPRCRLLPHRCTSSRWWQARRALISVRVANNGYSIVDDLADWVVGFTGDGKVVERECAVRCLSDNEHLQ</sequence>
<accession>A0AAV5SZ29</accession>
<evidence type="ECO:0000313" key="2">
    <source>
        <dbReference type="Proteomes" id="UP001432027"/>
    </source>
</evidence>